<evidence type="ECO:0000256" key="3">
    <source>
        <dbReference type="ARBA" id="ARBA00022723"/>
    </source>
</evidence>
<comment type="similarity">
    <text evidence="8">Belongs to the MobA family.</text>
</comment>
<keyword evidence="2 8" id="KW-0808">Transferase</keyword>
<dbReference type="GO" id="GO:0061603">
    <property type="term" value="F:molybdenum cofactor guanylyltransferase activity"/>
    <property type="evidence" value="ECO:0007669"/>
    <property type="project" value="UniProtKB-EC"/>
</dbReference>
<evidence type="ECO:0000256" key="2">
    <source>
        <dbReference type="ARBA" id="ARBA00022679"/>
    </source>
</evidence>
<evidence type="ECO:0000313" key="10">
    <source>
        <dbReference type="EMBL" id="SES92846.1"/>
    </source>
</evidence>
<keyword evidence="4 8" id="KW-0547">Nucleotide-binding</keyword>
<name>A0A1I0AF17_9RHOB</name>
<dbReference type="PANTHER" id="PTHR19136">
    <property type="entry name" value="MOLYBDENUM COFACTOR GUANYLYLTRANSFERASE"/>
    <property type="match status" value="1"/>
</dbReference>
<dbReference type="InterPro" id="IPR025877">
    <property type="entry name" value="MobA-like_NTP_Trfase"/>
</dbReference>
<gene>
    <name evidence="8" type="primary">mobA</name>
    <name evidence="10" type="ORF">SAMN04489858_102218</name>
</gene>
<evidence type="ECO:0000256" key="1">
    <source>
        <dbReference type="ARBA" id="ARBA00022490"/>
    </source>
</evidence>
<accession>A0A1I0AF17</accession>
<evidence type="ECO:0000256" key="5">
    <source>
        <dbReference type="ARBA" id="ARBA00022842"/>
    </source>
</evidence>
<comment type="catalytic activity">
    <reaction evidence="8">
        <text>Mo-molybdopterin + GTP + H(+) = Mo-molybdopterin guanine dinucleotide + diphosphate</text>
        <dbReference type="Rhea" id="RHEA:34243"/>
        <dbReference type="ChEBI" id="CHEBI:15378"/>
        <dbReference type="ChEBI" id="CHEBI:33019"/>
        <dbReference type="ChEBI" id="CHEBI:37565"/>
        <dbReference type="ChEBI" id="CHEBI:71302"/>
        <dbReference type="ChEBI" id="CHEBI:71310"/>
        <dbReference type="EC" id="2.7.7.77"/>
    </reaction>
</comment>
<dbReference type="NCBIfam" id="TIGR02665">
    <property type="entry name" value="molyb_mobA"/>
    <property type="match status" value="1"/>
</dbReference>
<feature type="binding site" evidence="8">
    <location>
        <position position="69"/>
    </location>
    <ligand>
        <name>GTP</name>
        <dbReference type="ChEBI" id="CHEBI:37565"/>
    </ligand>
</feature>
<dbReference type="EC" id="2.7.7.77" evidence="8"/>
<dbReference type="GO" id="GO:0005737">
    <property type="term" value="C:cytoplasm"/>
    <property type="evidence" value="ECO:0007669"/>
    <property type="project" value="UniProtKB-SubCell"/>
</dbReference>
<dbReference type="GO" id="GO:1902758">
    <property type="term" value="P:bis(molybdopterin guanine dinucleotide)molybdenum biosynthetic process"/>
    <property type="evidence" value="ECO:0007669"/>
    <property type="project" value="TreeGrafter"/>
</dbReference>
<feature type="domain" description="MobA-like NTP transferase" evidence="9">
    <location>
        <begin position="7"/>
        <end position="167"/>
    </location>
</feature>
<evidence type="ECO:0000256" key="8">
    <source>
        <dbReference type="HAMAP-Rule" id="MF_00316"/>
    </source>
</evidence>
<feature type="binding site" evidence="8">
    <location>
        <position position="102"/>
    </location>
    <ligand>
        <name>GTP</name>
        <dbReference type="ChEBI" id="CHEBI:37565"/>
    </ligand>
</feature>
<dbReference type="CDD" id="cd02503">
    <property type="entry name" value="MobA"/>
    <property type="match status" value="1"/>
</dbReference>
<feature type="binding site" evidence="8">
    <location>
        <begin position="10"/>
        <end position="12"/>
    </location>
    <ligand>
        <name>GTP</name>
        <dbReference type="ChEBI" id="CHEBI:37565"/>
    </ligand>
</feature>
<evidence type="ECO:0000259" key="9">
    <source>
        <dbReference type="Pfam" id="PF12804"/>
    </source>
</evidence>
<dbReference type="InterPro" id="IPR029044">
    <property type="entry name" value="Nucleotide-diphossugar_trans"/>
</dbReference>
<dbReference type="EMBL" id="FOHO01000002">
    <property type="protein sequence ID" value="SES92846.1"/>
    <property type="molecule type" value="Genomic_DNA"/>
</dbReference>
<evidence type="ECO:0000256" key="6">
    <source>
        <dbReference type="ARBA" id="ARBA00023134"/>
    </source>
</evidence>
<comment type="cofactor">
    <cofactor evidence="8">
        <name>Mg(2+)</name>
        <dbReference type="ChEBI" id="CHEBI:18420"/>
    </cofactor>
</comment>
<keyword evidence="5 8" id="KW-0460">Magnesium</keyword>
<protein>
    <recommendedName>
        <fullName evidence="8">Molybdenum cofactor guanylyltransferase</fullName>
        <shortName evidence="8">MoCo guanylyltransferase</shortName>
        <ecNumber evidence="8">2.7.7.77</ecNumber>
    </recommendedName>
    <alternativeName>
        <fullName evidence="8">GTP:molybdopterin guanylyltransferase</fullName>
    </alternativeName>
    <alternativeName>
        <fullName evidence="8">Mo-MPT guanylyltransferase</fullName>
    </alternativeName>
    <alternativeName>
        <fullName evidence="8">Molybdopterin guanylyltransferase</fullName>
    </alternativeName>
    <alternativeName>
        <fullName evidence="8">Molybdopterin-guanine dinucleotide synthase</fullName>
        <shortName evidence="8">MGD synthase</shortName>
    </alternativeName>
</protein>
<evidence type="ECO:0000256" key="7">
    <source>
        <dbReference type="ARBA" id="ARBA00023150"/>
    </source>
</evidence>
<comment type="subcellular location">
    <subcellularLocation>
        <location evidence="8">Cytoplasm</location>
    </subcellularLocation>
</comment>
<keyword evidence="6 8" id="KW-0342">GTP-binding</keyword>
<comment type="function">
    <text evidence="8">Transfers a GMP moiety from GTP to Mo-molybdopterin (Mo-MPT) cofactor (Moco or molybdenum cofactor) to form Mo-molybdopterin guanine dinucleotide (Mo-MGD) cofactor.</text>
</comment>
<keyword evidence="1 8" id="KW-0963">Cytoplasm</keyword>
<keyword evidence="3 8" id="KW-0479">Metal-binding</keyword>
<feature type="binding site" evidence="8">
    <location>
        <position position="23"/>
    </location>
    <ligand>
        <name>GTP</name>
        <dbReference type="ChEBI" id="CHEBI:37565"/>
    </ligand>
</feature>
<comment type="domain">
    <text evidence="8">The N-terminal domain determines nucleotide recognition and specific binding, while the C-terminal domain determines the specific binding to the target protein.</text>
</comment>
<feature type="binding site" evidence="8">
    <location>
        <position position="102"/>
    </location>
    <ligand>
        <name>Mg(2+)</name>
        <dbReference type="ChEBI" id="CHEBI:18420"/>
    </ligand>
</feature>
<dbReference type="InterPro" id="IPR013482">
    <property type="entry name" value="Molybde_CF_guanTrfase"/>
</dbReference>
<reference evidence="10 11" key="1">
    <citation type="submission" date="2016-10" db="EMBL/GenBank/DDBJ databases">
        <authorList>
            <person name="de Groot N.N."/>
        </authorList>
    </citation>
    <scope>NUCLEOTIDE SEQUENCE [LARGE SCALE GENOMIC DNA]</scope>
    <source>
        <strain evidence="10 11">DSM 17862</strain>
    </source>
</reference>
<dbReference type="Gene3D" id="3.90.550.10">
    <property type="entry name" value="Spore Coat Polysaccharide Biosynthesis Protein SpsA, Chain A"/>
    <property type="match status" value="1"/>
</dbReference>
<evidence type="ECO:0000256" key="4">
    <source>
        <dbReference type="ARBA" id="ARBA00022741"/>
    </source>
</evidence>
<dbReference type="GO" id="GO:0005525">
    <property type="term" value="F:GTP binding"/>
    <property type="evidence" value="ECO:0007669"/>
    <property type="project" value="UniProtKB-UniRule"/>
</dbReference>
<evidence type="ECO:0000313" key="11">
    <source>
        <dbReference type="Proteomes" id="UP000199180"/>
    </source>
</evidence>
<keyword evidence="7 8" id="KW-0501">Molybdenum cofactor biosynthesis</keyword>
<dbReference type="GO" id="GO:0046872">
    <property type="term" value="F:metal ion binding"/>
    <property type="evidence" value="ECO:0007669"/>
    <property type="project" value="UniProtKB-KW"/>
</dbReference>
<keyword evidence="11" id="KW-1185">Reference proteome</keyword>
<dbReference type="HAMAP" id="MF_00316">
    <property type="entry name" value="MobA"/>
    <property type="match status" value="1"/>
</dbReference>
<comment type="subunit">
    <text evidence="8">Monomer.</text>
</comment>
<dbReference type="PANTHER" id="PTHR19136:SF81">
    <property type="entry name" value="MOLYBDENUM COFACTOR GUANYLYLTRANSFERASE"/>
    <property type="match status" value="1"/>
</dbReference>
<dbReference type="STRING" id="364199.SAMN04489858_102218"/>
<dbReference type="Pfam" id="PF12804">
    <property type="entry name" value="NTP_transf_3"/>
    <property type="match status" value="1"/>
</dbReference>
<proteinExistence type="inferred from homology"/>
<dbReference type="AlphaFoldDB" id="A0A1I0AF17"/>
<feature type="binding site" evidence="8">
    <location>
        <position position="51"/>
    </location>
    <ligand>
        <name>GTP</name>
        <dbReference type="ChEBI" id="CHEBI:37565"/>
    </ligand>
</feature>
<keyword evidence="10" id="KW-0548">Nucleotidyltransferase</keyword>
<organism evidence="10 11">
    <name type="scientific">Paracoccus homiensis</name>
    <dbReference type="NCBI Taxonomy" id="364199"/>
    <lineage>
        <taxon>Bacteria</taxon>
        <taxon>Pseudomonadati</taxon>
        <taxon>Pseudomonadota</taxon>
        <taxon>Alphaproteobacteria</taxon>
        <taxon>Rhodobacterales</taxon>
        <taxon>Paracoccaceae</taxon>
        <taxon>Paracoccus</taxon>
    </lineage>
</organism>
<dbReference type="Proteomes" id="UP000199180">
    <property type="component" value="Unassembled WGS sequence"/>
</dbReference>
<dbReference type="SUPFAM" id="SSF53448">
    <property type="entry name" value="Nucleotide-diphospho-sugar transferases"/>
    <property type="match status" value="1"/>
</dbReference>
<sequence length="204" mass="21171">MMQKPPAVILAGGRSSRMGGGDKGLLPFGAGCLLTHVQARLAGQAGRVALNANGDPARFADLGLPVLPDSLPDQPGPLAGVLAALDWAAGLGAASVLTVAGDTPFLPPDLTARLSGVGGLALAASPDDRGVLRDHPTIGLWPTGLRHDLRDWLSAGQRRVRGFTQAHGATRVIWPAGFVDPFYNVNTPAQLDHARSILSRHDLP</sequence>